<dbReference type="AlphaFoldDB" id="A0A089NTF6"/>
<dbReference type="Proteomes" id="UP000029492">
    <property type="component" value="Chromosome"/>
</dbReference>
<reference evidence="2 3" key="1">
    <citation type="journal article" date="2014" name="PLoS ONE">
        <title>Genome Information of Methylobacterium oryzae, a Plant-Probiotic Methylotroph in the Phyllosphere.</title>
        <authorList>
            <person name="Kwak M.J."/>
            <person name="Jeong H."/>
            <person name="Madhaiyan M."/>
            <person name="Lee Y."/>
            <person name="Sa T.M."/>
            <person name="Oh T.K."/>
            <person name="Kim J.F."/>
        </authorList>
    </citation>
    <scope>NUCLEOTIDE SEQUENCE [LARGE SCALE GENOMIC DNA]</scope>
    <source>
        <strain evidence="2 3">CBMB20</strain>
    </source>
</reference>
<feature type="compositionally biased region" description="Polar residues" evidence="1">
    <location>
        <begin position="89"/>
        <end position="107"/>
    </location>
</feature>
<name>A0A089NTF6_9HYPH</name>
<evidence type="ECO:0000256" key="1">
    <source>
        <dbReference type="SAM" id="MobiDB-lite"/>
    </source>
</evidence>
<sequence length="107" mass="11082">MSNGLFQNLPGSHEMAGIQALPTEPWLLPISDRAAEAAGKTADELQAAVRRAARPFWLAANGLCIALGLALTLQCAAGWGPTPPRSAVTVAQATPPTIAPQTASLQR</sequence>
<organism evidence="2 3">
    <name type="scientific">Methylobacterium oryzae CBMB20</name>
    <dbReference type="NCBI Taxonomy" id="693986"/>
    <lineage>
        <taxon>Bacteria</taxon>
        <taxon>Pseudomonadati</taxon>
        <taxon>Pseudomonadota</taxon>
        <taxon>Alphaproteobacteria</taxon>
        <taxon>Hyphomicrobiales</taxon>
        <taxon>Methylobacteriaceae</taxon>
        <taxon>Methylobacterium</taxon>
    </lineage>
</organism>
<dbReference type="RefSeq" id="WP_043357302.1">
    <property type="nucleotide sequence ID" value="NZ_CP003811.1"/>
</dbReference>
<proteinExistence type="predicted"/>
<dbReference type="KEGG" id="mor:MOC_2055"/>
<keyword evidence="3" id="KW-1185">Reference proteome</keyword>
<dbReference type="eggNOG" id="ENOG502ZYPU">
    <property type="taxonomic scope" value="Bacteria"/>
</dbReference>
<dbReference type="GeneID" id="96604377"/>
<evidence type="ECO:0000313" key="2">
    <source>
        <dbReference type="EMBL" id="AIQ89810.1"/>
    </source>
</evidence>
<protein>
    <submittedName>
        <fullName evidence="2">Protein of unassigned function</fullName>
    </submittedName>
</protein>
<evidence type="ECO:0000313" key="3">
    <source>
        <dbReference type="Proteomes" id="UP000029492"/>
    </source>
</evidence>
<dbReference type="HOGENOM" id="CLU_2206952_0_0_5"/>
<feature type="region of interest" description="Disordered" evidence="1">
    <location>
        <begin position="87"/>
        <end position="107"/>
    </location>
</feature>
<accession>A0A089NTF6</accession>
<gene>
    <name evidence="2" type="ORF">MOC_2055</name>
</gene>
<dbReference type="EMBL" id="CP003811">
    <property type="protein sequence ID" value="AIQ89810.1"/>
    <property type="molecule type" value="Genomic_DNA"/>
</dbReference>